<feature type="compositionally biased region" description="Basic and acidic residues" evidence="1">
    <location>
        <begin position="14"/>
        <end position="31"/>
    </location>
</feature>
<evidence type="ECO:0000256" key="1">
    <source>
        <dbReference type="SAM" id="MobiDB-lite"/>
    </source>
</evidence>
<dbReference type="InterPro" id="IPR053203">
    <property type="entry name" value="Cisplatin_resist-associated"/>
</dbReference>
<protein>
    <submittedName>
        <fullName evidence="2">Uncharacterized protein</fullName>
    </submittedName>
</protein>
<dbReference type="EMBL" id="ML119113">
    <property type="protein sequence ID" value="RPB15447.1"/>
    <property type="molecule type" value="Genomic_DNA"/>
</dbReference>
<dbReference type="PANTHER" id="PTHR34693">
    <property type="entry name" value="PROTEIN PAR32"/>
    <property type="match status" value="1"/>
</dbReference>
<evidence type="ECO:0000313" key="3">
    <source>
        <dbReference type="Proteomes" id="UP000277580"/>
    </source>
</evidence>
<dbReference type="InParanoid" id="A0A3N4KY41"/>
<feature type="compositionally biased region" description="Basic and acidic residues" evidence="1">
    <location>
        <begin position="144"/>
        <end position="160"/>
    </location>
</feature>
<dbReference type="Proteomes" id="UP000277580">
    <property type="component" value="Unassembled WGS sequence"/>
</dbReference>
<dbReference type="InterPro" id="IPR022024">
    <property type="entry name" value="DUF3602"/>
</dbReference>
<organism evidence="2 3">
    <name type="scientific">Morchella conica CCBAS932</name>
    <dbReference type="NCBI Taxonomy" id="1392247"/>
    <lineage>
        <taxon>Eukaryota</taxon>
        <taxon>Fungi</taxon>
        <taxon>Dikarya</taxon>
        <taxon>Ascomycota</taxon>
        <taxon>Pezizomycotina</taxon>
        <taxon>Pezizomycetes</taxon>
        <taxon>Pezizales</taxon>
        <taxon>Morchellaceae</taxon>
        <taxon>Morchella</taxon>
    </lineage>
</organism>
<dbReference type="AlphaFoldDB" id="A0A3N4KY41"/>
<keyword evidence="3" id="KW-1185">Reference proteome</keyword>
<sequence>MGRGGAGNTFTQTELEKKEEDIEAQEPKTAHNDVGVEETSPPGPPAGYKHMGRGGAGNWFVPSELAGGVLSDQSEAPTPEPPAEHAQSVRIWRGRGGAGNYAADAPQQIEGVEKAEAEWAKAEEAKVKADVEQTLQKPRQAHMKNGEKADPELGWREAGL</sequence>
<dbReference type="OrthoDB" id="4159136at2759"/>
<name>A0A3N4KY41_9PEZI</name>
<reference evidence="2 3" key="1">
    <citation type="journal article" date="2018" name="Nat. Ecol. Evol.">
        <title>Pezizomycetes genomes reveal the molecular basis of ectomycorrhizal truffle lifestyle.</title>
        <authorList>
            <person name="Murat C."/>
            <person name="Payen T."/>
            <person name="Noel B."/>
            <person name="Kuo A."/>
            <person name="Morin E."/>
            <person name="Chen J."/>
            <person name="Kohler A."/>
            <person name="Krizsan K."/>
            <person name="Balestrini R."/>
            <person name="Da Silva C."/>
            <person name="Montanini B."/>
            <person name="Hainaut M."/>
            <person name="Levati E."/>
            <person name="Barry K.W."/>
            <person name="Belfiori B."/>
            <person name="Cichocki N."/>
            <person name="Clum A."/>
            <person name="Dockter R.B."/>
            <person name="Fauchery L."/>
            <person name="Guy J."/>
            <person name="Iotti M."/>
            <person name="Le Tacon F."/>
            <person name="Lindquist E.A."/>
            <person name="Lipzen A."/>
            <person name="Malagnac F."/>
            <person name="Mello A."/>
            <person name="Molinier V."/>
            <person name="Miyauchi S."/>
            <person name="Poulain J."/>
            <person name="Riccioni C."/>
            <person name="Rubini A."/>
            <person name="Sitrit Y."/>
            <person name="Splivallo R."/>
            <person name="Traeger S."/>
            <person name="Wang M."/>
            <person name="Zifcakova L."/>
            <person name="Wipf D."/>
            <person name="Zambonelli A."/>
            <person name="Paolocci F."/>
            <person name="Nowrousian M."/>
            <person name="Ottonello S."/>
            <person name="Baldrian P."/>
            <person name="Spatafora J.W."/>
            <person name="Henrissat B."/>
            <person name="Nagy L.G."/>
            <person name="Aury J.M."/>
            <person name="Wincker P."/>
            <person name="Grigoriev I.V."/>
            <person name="Bonfante P."/>
            <person name="Martin F.M."/>
        </authorList>
    </citation>
    <scope>NUCLEOTIDE SEQUENCE [LARGE SCALE GENOMIC DNA]</scope>
    <source>
        <strain evidence="2 3">CCBAS932</strain>
    </source>
</reference>
<gene>
    <name evidence="2" type="ORF">P167DRAFT_533245</name>
</gene>
<feature type="region of interest" description="Disordered" evidence="1">
    <location>
        <begin position="126"/>
        <end position="160"/>
    </location>
</feature>
<dbReference type="Pfam" id="PF12223">
    <property type="entry name" value="DUF3602"/>
    <property type="match status" value="1"/>
</dbReference>
<dbReference type="PANTHER" id="PTHR34693:SF5">
    <property type="match status" value="1"/>
</dbReference>
<feature type="region of interest" description="Disordered" evidence="1">
    <location>
        <begin position="1"/>
        <end position="87"/>
    </location>
</feature>
<proteinExistence type="predicted"/>
<evidence type="ECO:0000313" key="2">
    <source>
        <dbReference type="EMBL" id="RPB15447.1"/>
    </source>
</evidence>
<accession>A0A3N4KY41</accession>